<dbReference type="NCBIfam" id="TIGR00964">
    <property type="entry name" value="secE_bact"/>
    <property type="match status" value="1"/>
</dbReference>
<dbReference type="GO" id="GO:0008320">
    <property type="term" value="F:protein transmembrane transporter activity"/>
    <property type="evidence" value="ECO:0007669"/>
    <property type="project" value="InterPro"/>
</dbReference>
<reference evidence="9 10" key="1">
    <citation type="journal article" date="2015" name="Genome Announc.">
        <title>Expanding the biotechnology potential of lactobacilli through comparative genomics of 213 strains and associated genera.</title>
        <authorList>
            <person name="Sun Z."/>
            <person name="Harris H.M."/>
            <person name="McCann A."/>
            <person name="Guo C."/>
            <person name="Argimon S."/>
            <person name="Zhang W."/>
            <person name="Yang X."/>
            <person name="Jeffery I.B."/>
            <person name="Cooney J.C."/>
            <person name="Kagawa T.F."/>
            <person name="Liu W."/>
            <person name="Song Y."/>
            <person name="Salvetti E."/>
            <person name="Wrobel A."/>
            <person name="Rasinkangas P."/>
            <person name="Parkhill J."/>
            <person name="Rea M.C."/>
            <person name="O'Sullivan O."/>
            <person name="Ritari J."/>
            <person name="Douillard F.P."/>
            <person name="Paul Ross R."/>
            <person name="Yang R."/>
            <person name="Briner A.E."/>
            <person name="Felis G.E."/>
            <person name="de Vos W.M."/>
            <person name="Barrangou R."/>
            <person name="Klaenhammer T.R."/>
            <person name="Caufield P.W."/>
            <person name="Cui Y."/>
            <person name="Zhang H."/>
            <person name="O'Toole P.W."/>
        </authorList>
    </citation>
    <scope>NUCLEOTIDE SEQUENCE [LARGE SCALE GENOMIC DNA]</scope>
    <source>
        <strain evidence="9 10">DSM 15833</strain>
    </source>
</reference>
<evidence type="ECO:0000256" key="5">
    <source>
        <dbReference type="ARBA" id="ARBA00022989"/>
    </source>
</evidence>
<feature type="transmembrane region" description="Helical" evidence="8">
    <location>
        <begin position="29"/>
        <end position="47"/>
    </location>
</feature>
<dbReference type="InterPro" id="IPR005807">
    <property type="entry name" value="SecE_bac"/>
</dbReference>
<name>A0A0R1TV57_9LACO</name>
<evidence type="ECO:0000256" key="7">
    <source>
        <dbReference type="ARBA" id="ARBA00023136"/>
    </source>
</evidence>
<evidence type="ECO:0008006" key="11">
    <source>
        <dbReference type="Google" id="ProtNLM"/>
    </source>
</evidence>
<dbReference type="InterPro" id="IPR001901">
    <property type="entry name" value="Translocase_SecE/Sec61-g"/>
</dbReference>
<evidence type="ECO:0000313" key="10">
    <source>
        <dbReference type="Proteomes" id="UP000051048"/>
    </source>
</evidence>
<sequence>MKFIKSVFQTMRDTTWLNAKETRRDTTTVIAMSIAFVVFFAVVDYLVQLGLSTFIN</sequence>
<comment type="subcellular location">
    <subcellularLocation>
        <location evidence="1">Membrane</location>
    </subcellularLocation>
</comment>
<dbReference type="AlphaFoldDB" id="A0A0R1TV57"/>
<dbReference type="OrthoDB" id="9813233at2"/>
<dbReference type="Proteomes" id="UP000051048">
    <property type="component" value="Unassembled WGS sequence"/>
</dbReference>
<organism evidence="9 10">
    <name type="scientific">Ligilactobacillus equi DSM 15833 = JCM 10991</name>
    <dbReference type="NCBI Taxonomy" id="1423740"/>
    <lineage>
        <taxon>Bacteria</taxon>
        <taxon>Bacillati</taxon>
        <taxon>Bacillota</taxon>
        <taxon>Bacilli</taxon>
        <taxon>Lactobacillales</taxon>
        <taxon>Lactobacillaceae</taxon>
        <taxon>Ligilactobacillus</taxon>
    </lineage>
</organism>
<keyword evidence="6" id="KW-0811">Translocation</keyword>
<evidence type="ECO:0000256" key="3">
    <source>
        <dbReference type="ARBA" id="ARBA00022692"/>
    </source>
</evidence>
<evidence type="ECO:0000313" key="9">
    <source>
        <dbReference type="EMBL" id="KRL82341.1"/>
    </source>
</evidence>
<accession>A0A0R1TV57</accession>
<protein>
    <recommendedName>
        <fullName evidence="11">Protein translocase subunit SecE</fullName>
    </recommendedName>
</protein>
<evidence type="ECO:0000256" key="8">
    <source>
        <dbReference type="SAM" id="Phobius"/>
    </source>
</evidence>
<dbReference type="Gene3D" id="1.20.5.1030">
    <property type="entry name" value="Preprotein translocase secy subunit"/>
    <property type="match status" value="1"/>
</dbReference>
<dbReference type="Pfam" id="PF00584">
    <property type="entry name" value="SecE"/>
    <property type="match status" value="1"/>
</dbReference>
<proteinExistence type="predicted"/>
<evidence type="ECO:0000256" key="6">
    <source>
        <dbReference type="ARBA" id="ARBA00023010"/>
    </source>
</evidence>
<dbReference type="EMBL" id="AZFH01000022">
    <property type="protein sequence ID" value="KRL82341.1"/>
    <property type="molecule type" value="Genomic_DNA"/>
</dbReference>
<dbReference type="PATRIC" id="fig|1423740.3.peg.1099"/>
<keyword evidence="5 8" id="KW-1133">Transmembrane helix</keyword>
<evidence type="ECO:0000256" key="2">
    <source>
        <dbReference type="ARBA" id="ARBA00022448"/>
    </source>
</evidence>
<comment type="caution">
    <text evidence="9">The sequence shown here is derived from an EMBL/GenBank/DDBJ whole genome shotgun (WGS) entry which is preliminary data.</text>
</comment>
<keyword evidence="7 8" id="KW-0472">Membrane</keyword>
<keyword evidence="3 8" id="KW-0812">Transmembrane</keyword>
<keyword evidence="4" id="KW-0653">Protein transport</keyword>
<evidence type="ECO:0000256" key="4">
    <source>
        <dbReference type="ARBA" id="ARBA00022927"/>
    </source>
</evidence>
<dbReference type="STRING" id="1423740.FC36_GL001030"/>
<evidence type="ECO:0000256" key="1">
    <source>
        <dbReference type="ARBA" id="ARBA00004370"/>
    </source>
</evidence>
<dbReference type="GO" id="GO:0009306">
    <property type="term" value="P:protein secretion"/>
    <property type="evidence" value="ECO:0007669"/>
    <property type="project" value="InterPro"/>
</dbReference>
<dbReference type="GO" id="GO:0016020">
    <property type="term" value="C:membrane"/>
    <property type="evidence" value="ECO:0007669"/>
    <property type="project" value="UniProtKB-SubCell"/>
</dbReference>
<gene>
    <name evidence="9" type="ORF">FC36_GL001030</name>
</gene>
<keyword evidence="2" id="KW-0813">Transport</keyword>
<dbReference type="GO" id="GO:0006886">
    <property type="term" value="P:intracellular protein transport"/>
    <property type="evidence" value="ECO:0007669"/>
    <property type="project" value="InterPro"/>
</dbReference>
<dbReference type="InterPro" id="IPR038379">
    <property type="entry name" value="SecE_sf"/>
</dbReference>
<dbReference type="RefSeq" id="WP_023859071.1">
    <property type="nucleotide sequence ID" value="NZ_AZFH01000022.1"/>
</dbReference>
<dbReference type="GO" id="GO:0006605">
    <property type="term" value="P:protein targeting"/>
    <property type="evidence" value="ECO:0007669"/>
    <property type="project" value="InterPro"/>
</dbReference>